<evidence type="ECO:0000256" key="6">
    <source>
        <dbReference type="ARBA" id="ARBA00023136"/>
    </source>
</evidence>
<feature type="transmembrane region" description="Helical" evidence="7">
    <location>
        <begin position="333"/>
        <end position="353"/>
    </location>
</feature>
<dbReference type="GO" id="GO:0006813">
    <property type="term" value="P:potassium ion transport"/>
    <property type="evidence" value="ECO:0007669"/>
    <property type="project" value="InterPro"/>
</dbReference>
<feature type="transmembrane region" description="Helical" evidence="7">
    <location>
        <begin position="197"/>
        <end position="217"/>
    </location>
</feature>
<sequence length="527" mass="57202">MLVILISFAFGFGWILARIGLPPMVGFLVAGFAYNFAGLTPPDGLDLVADLGITLLLFSIGLKLDVRSLLKAEVWASATMQMLATTVFMCGVLFLGQRLFTSELLAMSWSTLLILAFALSFSSTVFAVKVLEDKGDLFALYGKIAIGILIMQDLFAVLFLSASGGKIPSIWALCLLGLPLMRPILFRLLDLAGRGELFVLCGLFIALGVGAELFSLVGLKPDLGALIIGGLLATYPRASELSRALFSFKELMLVGFFLSIGMTGLPTWEMLIAAALLCLILPFKTGIYHAVVSLFGLRARTSLFASLALTNYSEFGLIVAAIAVGQGVLSPEWLMITAMTVSLSFAISAPLSANAEFLYRKMHGWLCRFERDSCHPLEEPIDLSSMRVVIMGLGRIGTGAYDELREVYGNAICGVEHAPDRVDHNREQGRNVILADACDTEFWLKLRTDEQLELVILAMPKHHGNMYAAQQIRNLGIQCQVAAIAQYPEEVEELEAIGVCTAFNLYEQAGSGLARTALEGCRLKETG</sequence>
<dbReference type="PANTHER" id="PTHR42751:SF1">
    <property type="entry name" value="CATION_PROTON ANTIPORTER YBAL-RELATED"/>
    <property type="match status" value="1"/>
</dbReference>
<dbReference type="InterPro" id="IPR038770">
    <property type="entry name" value="Na+/solute_symporter_sf"/>
</dbReference>
<dbReference type="OrthoDB" id="9781411at2"/>
<dbReference type="SUPFAM" id="SSF51735">
    <property type="entry name" value="NAD(P)-binding Rossmann-fold domains"/>
    <property type="match status" value="1"/>
</dbReference>
<evidence type="ECO:0000256" key="7">
    <source>
        <dbReference type="SAM" id="Phobius"/>
    </source>
</evidence>
<dbReference type="InterPro" id="IPR006153">
    <property type="entry name" value="Cation/H_exchanger_TM"/>
</dbReference>
<feature type="transmembrane region" description="Helical" evidence="7">
    <location>
        <begin position="167"/>
        <end position="185"/>
    </location>
</feature>
<feature type="transmembrane region" description="Helical" evidence="7">
    <location>
        <begin position="107"/>
        <end position="128"/>
    </location>
</feature>
<feature type="transmembrane region" description="Helical" evidence="7">
    <location>
        <begin position="140"/>
        <end position="161"/>
    </location>
</feature>
<evidence type="ECO:0000256" key="3">
    <source>
        <dbReference type="ARBA" id="ARBA00022448"/>
    </source>
</evidence>
<comment type="caution">
    <text evidence="9">The sequence shown here is derived from an EMBL/GenBank/DDBJ whole genome shotgun (WGS) entry which is preliminary data.</text>
</comment>
<comment type="subcellular location">
    <subcellularLocation>
        <location evidence="1">Membrane</location>
        <topology evidence="1">Multi-pass membrane protein</topology>
    </subcellularLocation>
</comment>
<accession>A0A7M3MD10</accession>
<dbReference type="GO" id="GO:0015297">
    <property type="term" value="F:antiporter activity"/>
    <property type="evidence" value="ECO:0007669"/>
    <property type="project" value="InterPro"/>
</dbReference>
<organism evidence="9 10">
    <name type="scientific">Oceanidesulfovibrio indonesiensis</name>
    <dbReference type="NCBI Taxonomy" id="54767"/>
    <lineage>
        <taxon>Bacteria</taxon>
        <taxon>Pseudomonadati</taxon>
        <taxon>Thermodesulfobacteriota</taxon>
        <taxon>Desulfovibrionia</taxon>
        <taxon>Desulfovibrionales</taxon>
        <taxon>Desulfovibrionaceae</taxon>
        <taxon>Oceanidesulfovibrio</taxon>
    </lineage>
</organism>
<dbReference type="Pfam" id="PF02254">
    <property type="entry name" value="TrkA_N"/>
    <property type="match status" value="1"/>
</dbReference>
<keyword evidence="6 7" id="KW-0472">Membrane</keyword>
<dbReference type="GO" id="GO:1902600">
    <property type="term" value="P:proton transmembrane transport"/>
    <property type="evidence" value="ECO:0007669"/>
    <property type="project" value="InterPro"/>
</dbReference>
<dbReference type="Proteomes" id="UP000448292">
    <property type="component" value="Unassembled WGS sequence"/>
</dbReference>
<feature type="domain" description="RCK N-terminal" evidence="8">
    <location>
        <begin position="385"/>
        <end position="503"/>
    </location>
</feature>
<feature type="transmembrane region" description="Helical" evidence="7">
    <location>
        <begin position="74"/>
        <end position="95"/>
    </location>
</feature>
<name>A0A7M3MD10_9BACT</name>
<protein>
    <submittedName>
        <fullName evidence="9">Potassium transporter Kef</fullName>
    </submittedName>
</protein>
<evidence type="ECO:0000259" key="8">
    <source>
        <dbReference type="PROSITE" id="PS51201"/>
    </source>
</evidence>
<dbReference type="InterPro" id="IPR003148">
    <property type="entry name" value="RCK_N"/>
</dbReference>
<dbReference type="EMBL" id="QMIE01000013">
    <property type="protein sequence ID" value="TVM15983.1"/>
    <property type="molecule type" value="Genomic_DNA"/>
</dbReference>
<proteinExistence type="inferred from homology"/>
<dbReference type="RefSeq" id="WP_144303762.1">
    <property type="nucleotide sequence ID" value="NZ_QMIE01000013.1"/>
</dbReference>
<keyword evidence="4 7" id="KW-0812">Transmembrane</keyword>
<feature type="transmembrane region" description="Helical" evidence="7">
    <location>
        <begin position="274"/>
        <end position="297"/>
    </location>
</feature>
<keyword evidence="10" id="KW-1185">Reference proteome</keyword>
<reference evidence="9 10" key="1">
    <citation type="submission" date="2018-06" db="EMBL/GenBank/DDBJ databases">
        <title>Complete genome of Desulfovibrio indonesiensis P37SLT.</title>
        <authorList>
            <person name="Crispim J.S."/>
            <person name="Vidigal P.M.P."/>
            <person name="Silva L.C.F."/>
            <person name="Laguardia C.N."/>
            <person name="Araujo L.C."/>
            <person name="Dias R.S."/>
            <person name="Sousa M.P."/>
            <person name="Paula S.O."/>
            <person name="Silva C."/>
        </authorList>
    </citation>
    <scope>NUCLEOTIDE SEQUENCE [LARGE SCALE GENOMIC DNA]</scope>
    <source>
        <strain evidence="9 10">P37SLT</strain>
    </source>
</reference>
<dbReference type="GO" id="GO:0016020">
    <property type="term" value="C:membrane"/>
    <property type="evidence" value="ECO:0007669"/>
    <property type="project" value="UniProtKB-SubCell"/>
</dbReference>
<evidence type="ECO:0000256" key="2">
    <source>
        <dbReference type="ARBA" id="ARBA00005551"/>
    </source>
</evidence>
<dbReference type="PANTHER" id="PTHR42751">
    <property type="entry name" value="SODIUM/HYDROGEN EXCHANGER FAMILY/TRKA DOMAIN PROTEIN"/>
    <property type="match status" value="1"/>
</dbReference>
<feature type="transmembrane region" description="Helical" evidence="7">
    <location>
        <begin position="309"/>
        <end position="327"/>
    </location>
</feature>
<evidence type="ECO:0000256" key="4">
    <source>
        <dbReference type="ARBA" id="ARBA00022692"/>
    </source>
</evidence>
<evidence type="ECO:0000256" key="1">
    <source>
        <dbReference type="ARBA" id="ARBA00004141"/>
    </source>
</evidence>
<dbReference type="InterPro" id="IPR036291">
    <property type="entry name" value="NAD(P)-bd_dom_sf"/>
</dbReference>
<feature type="transmembrane region" description="Helical" evidence="7">
    <location>
        <begin position="44"/>
        <end position="62"/>
    </location>
</feature>
<comment type="similarity">
    <text evidence="2">Belongs to the monovalent cation:proton antiporter 2 (CPA2) transporter (TC 2.A.37) family.</text>
</comment>
<dbReference type="Gene3D" id="1.20.1530.20">
    <property type="match status" value="1"/>
</dbReference>
<dbReference type="AlphaFoldDB" id="A0A7M3MD10"/>
<dbReference type="Pfam" id="PF00999">
    <property type="entry name" value="Na_H_Exchanger"/>
    <property type="match status" value="1"/>
</dbReference>
<evidence type="ECO:0000256" key="5">
    <source>
        <dbReference type="ARBA" id="ARBA00022989"/>
    </source>
</evidence>
<keyword evidence="5 7" id="KW-1133">Transmembrane helix</keyword>
<dbReference type="PROSITE" id="PS51201">
    <property type="entry name" value="RCK_N"/>
    <property type="match status" value="1"/>
</dbReference>
<dbReference type="Gene3D" id="3.40.50.720">
    <property type="entry name" value="NAD(P)-binding Rossmann-like Domain"/>
    <property type="match status" value="1"/>
</dbReference>
<gene>
    <name evidence="9" type="ORF">DPQ33_13525</name>
</gene>
<evidence type="ECO:0000313" key="9">
    <source>
        <dbReference type="EMBL" id="TVM15983.1"/>
    </source>
</evidence>
<evidence type="ECO:0000313" key="10">
    <source>
        <dbReference type="Proteomes" id="UP000448292"/>
    </source>
</evidence>
<keyword evidence="3" id="KW-0813">Transport</keyword>